<dbReference type="Gene3D" id="1.10.10.10">
    <property type="entry name" value="Winged helix-like DNA-binding domain superfamily/Winged helix DNA-binding domain"/>
    <property type="match status" value="1"/>
</dbReference>
<reference evidence="5 6" key="1">
    <citation type="submission" date="2019-06" db="EMBL/GenBank/DDBJ databases">
        <title>Amycolatopsis alkalitolerans sp. nov., isolated from Gastrodia elata Blume.</title>
        <authorList>
            <person name="Narsing Rao M.P."/>
            <person name="Li W.J."/>
        </authorList>
    </citation>
    <scope>NUCLEOTIDE SEQUENCE [LARGE SCALE GENOMIC DNA]</scope>
    <source>
        <strain evidence="5 6">SYSUP0005</strain>
    </source>
</reference>
<dbReference type="InterPro" id="IPR002577">
    <property type="entry name" value="HTH_HxlR"/>
</dbReference>
<evidence type="ECO:0000313" key="6">
    <source>
        <dbReference type="Proteomes" id="UP000305546"/>
    </source>
</evidence>
<dbReference type="SUPFAM" id="SSF46785">
    <property type="entry name" value="Winged helix' DNA-binding domain"/>
    <property type="match status" value="1"/>
</dbReference>
<feature type="domain" description="HTH hxlR-type" evidence="4">
    <location>
        <begin position="8"/>
        <end position="103"/>
    </location>
</feature>
<dbReference type="InterPro" id="IPR036390">
    <property type="entry name" value="WH_DNA-bd_sf"/>
</dbReference>
<dbReference type="PANTHER" id="PTHR33204">
    <property type="entry name" value="TRANSCRIPTIONAL REGULATOR, MARR FAMILY"/>
    <property type="match status" value="1"/>
</dbReference>
<name>A0A5C4MDC9_9PSEU</name>
<dbReference type="PANTHER" id="PTHR33204:SF18">
    <property type="entry name" value="TRANSCRIPTIONAL REGULATORY PROTEIN"/>
    <property type="match status" value="1"/>
</dbReference>
<organism evidence="5 6">
    <name type="scientific">Amycolatopsis alkalitolerans</name>
    <dbReference type="NCBI Taxonomy" id="2547244"/>
    <lineage>
        <taxon>Bacteria</taxon>
        <taxon>Bacillati</taxon>
        <taxon>Actinomycetota</taxon>
        <taxon>Actinomycetes</taxon>
        <taxon>Pseudonocardiales</taxon>
        <taxon>Pseudonocardiaceae</taxon>
        <taxon>Amycolatopsis</taxon>
    </lineage>
</organism>
<accession>A0A5C4MDC9</accession>
<evidence type="ECO:0000256" key="2">
    <source>
        <dbReference type="ARBA" id="ARBA00023125"/>
    </source>
</evidence>
<dbReference type="AlphaFoldDB" id="A0A5C4MDC9"/>
<dbReference type="InterPro" id="IPR036388">
    <property type="entry name" value="WH-like_DNA-bd_sf"/>
</dbReference>
<comment type="caution">
    <text evidence="5">The sequence shown here is derived from an EMBL/GenBank/DDBJ whole genome shotgun (WGS) entry which is preliminary data.</text>
</comment>
<keyword evidence="1" id="KW-0805">Transcription regulation</keyword>
<keyword evidence="2" id="KW-0238">DNA-binding</keyword>
<dbReference type="PROSITE" id="PS51118">
    <property type="entry name" value="HTH_HXLR"/>
    <property type="match status" value="1"/>
</dbReference>
<dbReference type="Pfam" id="PF01638">
    <property type="entry name" value="HxlR"/>
    <property type="match status" value="1"/>
</dbReference>
<dbReference type="OrthoDB" id="9792527at2"/>
<dbReference type="RefSeq" id="WP_139094604.1">
    <property type="nucleotide sequence ID" value="NZ_VDFW01000001.1"/>
</dbReference>
<proteinExistence type="predicted"/>
<evidence type="ECO:0000313" key="5">
    <source>
        <dbReference type="EMBL" id="TNC29533.1"/>
    </source>
</evidence>
<dbReference type="EMBL" id="VDFW01000001">
    <property type="protein sequence ID" value="TNC29533.1"/>
    <property type="molecule type" value="Genomic_DNA"/>
</dbReference>
<dbReference type="Proteomes" id="UP000305546">
    <property type="component" value="Unassembled WGS sequence"/>
</dbReference>
<keyword evidence="6" id="KW-1185">Reference proteome</keyword>
<sequence length="228" mass="25167">MHEYGQYCPIALGAEVLAERWTPIIVRNLLVGCARFGEILDGAPGLPRSVLAQRLRRLERDGVVERTGTGRDVRYRLTESGRELADVVLALGVWGARWRESAPAQWDPYLILWTLSRLIDPSSLPRRRVVVRFDLTGDFTPGRYWIVASEQGSEVCVTSPGFAEDGVVVTDVEWLYRWHVGQVGLGAAERAGGMTVTAPRWLARTLSAWGSLSPFAGIKPARTGKGPV</sequence>
<keyword evidence="3" id="KW-0804">Transcription</keyword>
<dbReference type="CDD" id="cd00090">
    <property type="entry name" value="HTH_ARSR"/>
    <property type="match status" value="1"/>
</dbReference>
<protein>
    <submittedName>
        <fullName evidence="5">Helix-turn-helix transcriptional regulator</fullName>
    </submittedName>
</protein>
<evidence type="ECO:0000259" key="4">
    <source>
        <dbReference type="PROSITE" id="PS51118"/>
    </source>
</evidence>
<evidence type="ECO:0000256" key="1">
    <source>
        <dbReference type="ARBA" id="ARBA00023015"/>
    </source>
</evidence>
<dbReference type="GO" id="GO:0003677">
    <property type="term" value="F:DNA binding"/>
    <property type="evidence" value="ECO:0007669"/>
    <property type="project" value="UniProtKB-KW"/>
</dbReference>
<gene>
    <name evidence="5" type="ORF">FG385_00740</name>
</gene>
<dbReference type="InterPro" id="IPR011991">
    <property type="entry name" value="ArsR-like_HTH"/>
</dbReference>
<evidence type="ECO:0000256" key="3">
    <source>
        <dbReference type="ARBA" id="ARBA00023163"/>
    </source>
</evidence>